<accession>A0A497Y6X9</accession>
<dbReference type="AlphaFoldDB" id="A0A497Y6X9"/>
<reference evidence="2 3" key="1">
    <citation type="submission" date="2018-10" db="EMBL/GenBank/DDBJ databases">
        <title>Genomic Encyclopedia of Archaeal and Bacterial Type Strains, Phase II (KMG-II): from individual species to whole genera.</title>
        <authorList>
            <person name="Goeker M."/>
        </authorList>
    </citation>
    <scope>NUCLEOTIDE SEQUENCE [LARGE SCALE GENOMIC DNA]</scope>
    <source>
        <strain evidence="2 3">DSM 19624</strain>
    </source>
</reference>
<evidence type="ECO:0000259" key="1">
    <source>
        <dbReference type="SMART" id="SM01321"/>
    </source>
</evidence>
<sequence>MRAKNKDKCVFSLKEIEVNFLFLIMENDIFRQDRNSKMLLEEVYFWTDTVKDWKKIFSVDKYKIVVIDTLRELVNRKKITVYAFVIMPNHLHLVWQMVEENGKEMPHASFNKFTSHQIFQDLKVHHPDILPYFKVSDTERNFRLWQRDPLAILMDTQDKLEQKIDYIHLNPLQERWLLCEKTEDYEWSSARFYETGIDNYDFLTDYRNLL</sequence>
<dbReference type="EMBL" id="RCCK01000011">
    <property type="protein sequence ID" value="RLJ77746.1"/>
    <property type="molecule type" value="Genomic_DNA"/>
</dbReference>
<proteinExistence type="predicted"/>
<gene>
    <name evidence="2" type="ORF">BCL90_2852</name>
</gene>
<dbReference type="GO" id="GO:0043565">
    <property type="term" value="F:sequence-specific DNA binding"/>
    <property type="evidence" value="ECO:0007669"/>
    <property type="project" value="TreeGrafter"/>
</dbReference>
<comment type="caution">
    <text evidence="2">The sequence shown here is derived from an EMBL/GenBank/DDBJ whole genome shotgun (WGS) entry which is preliminary data.</text>
</comment>
<evidence type="ECO:0000313" key="2">
    <source>
        <dbReference type="EMBL" id="RLJ77746.1"/>
    </source>
</evidence>
<evidence type="ECO:0000313" key="3">
    <source>
        <dbReference type="Proteomes" id="UP000273898"/>
    </source>
</evidence>
<dbReference type="GO" id="GO:0006313">
    <property type="term" value="P:DNA transposition"/>
    <property type="evidence" value="ECO:0007669"/>
    <property type="project" value="InterPro"/>
</dbReference>
<dbReference type="Proteomes" id="UP000273898">
    <property type="component" value="Unassembled WGS sequence"/>
</dbReference>
<dbReference type="PANTHER" id="PTHR36966">
    <property type="entry name" value="REP-ASSOCIATED TYROSINE TRANSPOSASE"/>
    <property type="match status" value="1"/>
</dbReference>
<protein>
    <submittedName>
        <fullName evidence="2">REP element-mobilizing transposase RayT</fullName>
    </submittedName>
</protein>
<dbReference type="InterPro" id="IPR052715">
    <property type="entry name" value="RAYT_transposase"/>
</dbReference>
<dbReference type="RefSeq" id="WP_208529777.1">
    <property type="nucleotide sequence ID" value="NZ_RCCK01000011.1"/>
</dbReference>
<dbReference type="Gene3D" id="3.30.70.1290">
    <property type="entry name" value="Transposase IS200-like"/>
    <property type="match status" value="1"/>
</dbReference>
<name>A0A497Y6X9_9SPHI</name>
<dbReference type="GO" id="GO:0004803">
    <property type="term" value="F:transposase activity"/>
    <property type="evidence" value="ECO:0007669"/>
    <property type="project" value="InterPro"/>
</dbReference>
<dbReference type="SUPFAM" id="SSF143422">
    <property type="entry name" value="Transposase IS200-like"/>
    <property type="match status" value="1"/>
</dbReference>
<dbReference type="SMART" id="SM01321">
    <property type="entry name" value="Y1_Tnp"/>
    <property type="match status" value="1"/>
</dbReference>
<organism evidence="2 3">
    <name type="scientific">Pedobacter alluvionis</name>
    <dbReference type="NCBI Taxonomy" id="475253"/>
    <lineage>
        <taxon>Bacteria</taxon>
        <taxon>Pseudomonadati</taxon>
        <taxon>Bacteroidota</taxon>
        <taxon>Sphingobacteriia</taxon>
        <taxon>Sphingobacteriales</taxon>
        <taxon>Sphingobacteriaceae</taxon>
        <taxon>Pedobacter</taxon>
    </lineage>
</organism>
<dbReference type="PANTHER" id="PTHR36966:SF1">
    <property type="entry name" value="REP-ASSOCIATED TYROSINE TRANSPOSASE"/>
    <property type="match status" value="1"/>
</dbReference>
<dbReference type="InterPro" id="IPR002686">
    <property type="entry name" value="Transposase_17"/>
</dbReference>
<dbReference type="InterPro" id="IPR036515">
    <property type="entry name" value="Transposase_17_sf"/>
</dbReference>
<feature type="domain" description="Transposase IS200-like" evidence="1">
    <location>
        <begin position="39"/>
        <end position="170"/>
    </location>
</feature>